<reference evidence="2 3" key="1">
    <citation type="journal article" date="2024" name="Science">
        <title>Giant polyketide synthase enzymes in the biosynthesis of giant marine polyether toxins.</title>
        <authorList>
            <person name="Fallon T.R."/>
            <person name="Shende V.V."/>
            <person name="Wierzbicki I.H."/>
            <person name="Pendleton A.L."/>
            <person name="Watervoot N.F."/>
            <person name="Auber R.P."/>
            <person name="Gonzalez D.J."/>
            <person name="Wisecaver J.H."/>
            <person name="Moore B.S."/>
        </authorList>
    </citation>
    <scope>NUCLEOTIDE SEQUENCE [LARGE SCALE GENOMIC DNA]</scope>
    <source>
        <strain evidence="2 3">12B1</strain>
    </source>
</reference>
<feature type="transmembrane region" description="Helical" evidence="1">
    <location>
        <begin position="194"/>
        <end position="214"/>
    </location>
</feature>
<evidence type="ECO:0000313" key="2">
    <source>
        <dbReference type="EMBL" id="KAL1515864.1"/>
    </source>
</evidence>
<feature type="transmembrane region" description="Helical" evidence="1">
    <location>
        <begin position="164"/>
        <end position="182"/>
    </location>
</feature>
<name>A0AB34J957_PRYPA</name>
<gene>
    <name evidence="2" type="ORF">AB1Y20_002479</name>
</gene>
<protein>
    <recommendedName>
        <fullName evidence="4">Transmembrane protein 163</fullName>
    </recommendedName>
</protein>
<evidence type="ECO:0008006" key="4">
    <source>
        <dbReference type="Google" id="ProtNLM"/>
    </source>
</evidence>
<sequence length="268" mass="29463">MAAGPGSSAAALLRVCGHSNCTERLEQEGIYDADLLLRLSYAQLRECNLSVAEAQLLWEELSDLRSEVEVVKQTAQSNSERRAAGLDSLALVSVILCSVAANYIATYVGELSDHLREDWHILGPFIMMFVVEMLTIYSTFICVMHSCYSMRRQGERGLKLHLRIARIATLVSVLLFVLASSLHSAPFVDRWCTSLQLVLATLVASGVSIAWWSCHQAKVLTPRKAEQLAELRAIRAVPLHSSRCGSCCSTSTGRRTSIESRASVSGYL</sequence>
<keyword evidence="1" id="KW-0812">Transmembrane</keyword>
<keyword evidence="3" id="KW-1185">Reference proteome</keyword>
<feature type="transmembrane region" description="Helical" evidence="1">
    <location>
        <begin position="89"/>
        <end position="109"/>
    </location>
</feature>
<feature type="transmembrane region" description="Helical" evidence="1">
    <location>
        <begin position="121"/>
        <end position="143"/>
    </location>
</feature>
<dbReference type="EMBL" id="JBGBPQ010000011">
    <property type="protein sequence ID" value="KAL1515864.1"/>
    <property type="molecule type" value="Genomic_DNA"/>
</dbReference>
<proteinExistence type="predicted"/>
<evidence type="ECO:0000313" key="3">
    <source>
        <dbReference type="Proteomes" id="UP001515480"/>
    </source>
</evidence>
<organism evidence="2 3">
    <name type="scientific">Prymnesium parvum</name>
    <name type="common">Toxic golden alga</name>
    <dbReference type="NCBI Taxonomy" id="97485"/>
    <lineage>
        <taxon>Eukaryota</taxon>
        <taxon>Haptista</taxon>
        <taxon>Haptophyta</taxon>
        <taxon>Prymnesiophyceae</taxon>
        <taxon>Prymnesiales</taxon>
        <taxon>Prymnesiaceae</taxon>
        <taxon>Prymnesium</taxon>
    </lineage>
</organism>
<keyword evidence="1" id="KW-1133">Transmembrane helix</keyword>
<evidence type="ECO:0000256" key="1">
    <source>
        <dbReference type="SAM" id="Phobius"/>
    </source>
</evidence>
<keyword evidence="1" id="KW-0472">Membrane</keyword>
<dbReference type="Proteomes" id="UP001515480">
    <property type="component" value="Unassembled WGS sequence"/>
</dbReference>
<comment type="caution">
    <text evidence="2">The sequence shown here is derived from an EMBL/GenBank/DDBJ whole genome shotgun (WGS) entry which is preliminary data.</text>
</comment>
<accession>A0AB34J957</accession>
<dbReference type="AlphaFoldDB" id="A0AB34J957"/>